<evidence type="ECO:0000259" key="2">
    <source>
        <dbReference type="Pfam" id="PF20182"/>
    </source>
</evidence>
<gene>
    <name evidence="3" type="ORF">SAMN04489718_0668</name>
</gene>
<dbReference type="RefSeq" id="WP_139186498.1">
    <property type="nucleotide sequence ID" value="NZ_FNKO01000001.1"/>
</dbReference>
<reference evidence="4" key="1">
    <citation type="submission" date="2016-10" db="EMBL/GenBank/DDBJ databases">
        <authorList>
            <person name="Varghese N."/>
            <person name="Submissions S."/>
        </authorList>
    </citation>
    <scope>NUCLEOTIDE SEQUENCE [LARGE SCALE GENOMIC DNA]</scope>
    <source>
        <strain evidence="4">DSM 45459</strain>
    </source>
</reference>
<feature type="transmembrane region" description="Helical" evidence="1">
    <location>
        <begin position="236"/>
        <end position="259"/>
    </location>
</feature>
<protein>
    <recommendedName>
        <fullName evidence="2">DUF6545 domain-containing protein</fullName>
    </recommendedName>
</protein>
<dbReference type="InterPro" id="IPR046675">
    <property type="entry name" value="DUF6545"/>
</dbReference>
<name>A0A1H0YUC9_9ACTN</name>
<dbReference type="InterPro" id="IPR050039">
    <property type="entry name" value="MAB_1171c-like"/>
</dbReference>
<dbReference type="NCBIfam" id="NF042915">
    <property type="entry name" value="MAB_1171c_fam"/>
    <property type="match status" value="1"/>
</dbReference>
<organism evidence="3 4">
    <name type="scientific">Actinopolyspora saharensis</name>
    <dbReference type="NCBI Taxonomy" id="995062"/>
    <lineage>
        <taxon>Bacteria</taxon>
        <taxon>Bacillati</taxon>
        <taxon>Actinomycetota</taxon>
        <taxon>Actinomycetes</taxon>
        <taxon>Actinopolysporales</taxon>
        <taxon>Actinopolysporaceae</taxon>
        <taxon>Actinopolyspora</taxon>
    </lineage>
</organism>
<dbReference type="EMBL" id="FNKO01000001">
    <property type="protein sequence ID" value="SDQ18531.1"/>
    <property type="molecule type" value="Genomic_DNA"/>
</dbReference>
<keyword evidence="1" id="KW-0472">Membrane</keyword>
<dbReference type="Pfam" id="PF20182">
    <property type="entry name" value="DUF6545"/>
    <property type="match status" value="1"/>
</dbReference>
<feature type="transmembrane region" description="Helical" evidence="1">
    <location>
        <begin position="188"/>
        <end position="216"/>
    </location>
</feature>
<dbReference type="AlphaFoldDB" id="A0A1H0YUC9"/>
<keyword evidence="4" id="KW-1185">Reference proteome</keyword>
<accession>A0A1H0YUC9</accession>
<proteinExistence type="predicted"/>
<feature type="transmembrane region" description="Helical" evidence="1">
    <location>
        <begin position="66"/>
        <end position="87"/>
    </location>
</feature>
<dbReference type="STRING" id="995062.SAMN04489718_0668"/>
<feature type="transmembrane region" description="Helical" evidence="1">
    <location>
        <begin position="108"/>
        <end position="127"/>
    </location>
</feature>
<dbReference type="Proteomes" id="UP000199301">
    <property type="component" value="Unassembled WGS sequence"/>
</dbReference>
<keyword evidence="1" id="KW-1133">Transmembrane helix</keyword>
<evidence type="ECO:0000256" key="1">
    <source>
        <dbReference type="SAM" id="Phobius"/>
    </source>
</evidence>
<feature type="transmembrane region" description="Helical" evidence="1">
    <location>
        <begin position="154"/>
        <end position="176"/>
    </location>
</feature>
<keyword evidence="1" id="KW-0812">Transmembrane</keyword>
<evidence type="ECO:0000313" key="3">
    <source>
        <dbReference type="EMBL" id="SDQ18531.1"/>
    </source>
</evidence>
<evidence type="ECO:0000313" key="4">
    <source>
        <dbReference type="Proteomes" id="UP000199301"/>
    </source>
</evidence>
<sequence>MVVTPVELLELVMTGWFGYRLVRSPRDRGLWVIVVALVLLLLGEAFVISALRTWSEGVITAGMGKLIQNCALVLGFCAVLLFFLLSASGARYASGRPEERPRVPLRGWCDGAAAVVVCVVVTLSMAATPPRLQAGAYPASGRLQDAALDRPEVVAFYAVALVYFTYSCGAAAFWAVRYGRESGSRVRFGLWLAAAGMVLFGLASAGRGVYVAAAGLGAAAPDALAGGASSLIEVGAVLWISGLLAVGVAARWATLRVWLHHRRQYRALRPLWERLHRAFPEDALDHTRREPGRLWRDRFSAAQVHRAFWRRAIECRDGLSKLSPWLRDVGCDPEADPAEQAEAVQRALELRASGHTPSSSAPLLVAAPSTTAATVDTDVSQLVRLARALDIHD</sequence>
<dbReference type="OrthoDB" id="3675041at2"/>
<feature type="transmembrane region" description="Helical" evidence="1">
    <location>
        <begin position="30"/>
        <end position="54"/>
    </location>
</feature>
<feature type="domain" description="DUF6545" evidence="2">
    <location>
        <begin position="258"/>
        <end position="389"/>
    </location>
</feature>